<sequence length="94" mass="10959">MSRYSQVISASPNPFLVQFISKTLPSIAWLLIAWHLYEEEAGKHSRDKCVVRNHGLKSNHGFEDKYYEGFANIINDFVDFSVRHMYIECSISKF</sequence>
<protein>
    <submittedName>
        <fullName evidence="2">Uncharacterized protein</fullName>
    </submittedName>
</protein>
<dbReference type="AlphaFoldDB" id="A0A4Y2M4B8"/>
<proteinExistence type="predicted"/>
<evidence type="ECO:0000313" key="3">
    <source>
        <dbReference type="Proteomes" id="UP000499080"/>
    </source>
</evidence>
<organism evidence="2 3">
    <name type="scientific">Araneus ventricosus</name>
    <name type="common">Orbweaver spider</name>
    <name type="synonym">Epeira ventricosa</name>
    <dbReference type="NCBI Taxonomy" id="182803"/>
    <lineage>
        <taxon>Eukaryota</taxon>
        <taxon>Metazoa</taxon>
        <taxon>Ecdysozoa</taxon>
        <taxon>Arthropoda</taxon>
        <taxon>Chelicerata</taxon>
        <taxon>Arachnida</taxon>
        <taxon>Araneae</taxon>
        <taxon>Araneomorphae</taxon>
        <taxon>Entelegynae</taxon>
        <taxon>Araneoidea</taxon>
        <taxon>Araneidae</taxon>
        <taxon>Araneus</taxon>
    </lineage>
</organism>
<keyword evidence="3" id="KW-1185">Reference proteome</keyword>
<evidence type="ECO:0000256" key="1">
    <source>
        <dbReference type="SAM" id="Phobius"/>
    </source>
</evidence>
<evidence type="ECO:0000313" key="2">
    <source>
        <dbReference type="EMBL" id="GBN20576.1"/>
    </source>
</evidence>
<dbReference type="Proteomes" id="UP000499080">
    <property type="component" value="Unassembled WGS sequence"/>
</dbReference>
<keyword evidence="1" id="KW-0812">Transmembrane</keyword>
<feature type="transmembrane region" description="Helical" evidence="1">
    <location>
        <begin position="15"/>
        <end position="37"/>
    </location>
</feature>
<gene>
    <name evidence="2" type="ORF">AVEN_150508_1</name>
</gene>
<keyword evidence="1" id="KW-1133">Transmembrane helix</keyword>
<accession>A0A4Y2M4B8</accession>
<name>A0A4Y2M4B8_ARAVE</name>
<reference evidence="2 3" key="1">
    <citation type="journal article" date="2019" name="Sci. Rep.">
        <title>Orb-weaving spider Araneus ventricosus genome elucidates the spidroin gene catalogue.</title>
        <authorList>
            <person name="Kono N."/>
            <person name="Nakamura H."/>
            <person name="Ohtoshi R."/>
            <person name="Moran D.A.P."/>
            <person name="Shinohara A."/>
            <person name="Yoshida Y."/>
            <person name="Fujiwara M."/>
            <person name="Mori M."/>
            <person name="Tomita M."/>
            <person name="Arakawa K."/>
        </authorList>
    </citation>
    <scope>NUCLEOTIDE SEQUENCE [LARGE SCALE GENOMIC DNA]</scope>
</reference>
<keyword evidence="1" id="KW-0472">Membrane</keyword>
<dbReference type="EMBL" id="BGPR01202071">
    <property type="protein sequence ID" value="GBN20576.1"/>
    <property type="molecule type" value="Genomic_DNA"/>
</dbReference>
<comment type="caution">
    <text evidence="2">The sequence shown here is derived from an EMBL/GenBank/DDBJ whole genome shotgun (WGS) entry which is preliminary data.</text>
</comment>